<dbReference type="GO" id="GO:0016788">
    <property type="term" value="F:hydrolase activity, acting on ester bonds"/>
    <property type="evidence" value="ECO:0007669"/>
    <property type="project" value="InterPro"/>
</dbReference>
<dbReference type="Gene3D" id="3.20.20.140">
    <property type="entry name" value="Metal-dependent hydrolases"/>
    <property type="match status" value="1"/>
</dbReference>
<evidence type="ECO:0000313" key="4">
    <source>
        <dbReference type="EMBL" id="OGN28104.1"/>
    </source>
</evidence>
<keyword evidence="1 3" id="KW-0479">Metal-binding</keyword>
<evidence type="ECO:0000256" key="1">
    <source>
        <dbReference type="ARBA" id="ARBA00022723"/>
    </source>
</evidence>
<dbReference type="FunFam" id="3.20.20.140:FF:000005">
    <property type="entry name" value="TatD family hydrolase"/>
    <property type="match status" value="1"/>
</dbReference>
<keyword evidence="2" id="KW-0378">Hydrolase</keyword>
<dbReference type="EMBL" id="MGKO01000003">
    <property type="protein sequence ID" value="OGN28104.1"/>
    <property type="molecule type" value="Genomic_DNA"/>
</dbReference>
<name>A0A1F8GRR5_9BACT</name>
<dbReference type="AlphaFoldDB" id="A0A1F8GRR5"/>
<feature type="binding site" evidence="3">
    <location>
        <position position="6"/>
    </location>
    <ligand>
        <name>a divalent metal cation</name>
        <dbReference type="ChEBI" id="CHEBI:60240"/>
        <label>1</label>
    </ligand>
</feature>
<reference evidence="4 5" key="1">
    <citation type="journal article" date="2016" name="Nat. Commun.">
        <title>Thousands of microbial genomes shed light on interconnected biogeochemical processes in an aquifer system.</title>
        <authorList>
            <person name="Anantharaman K."/>
            <person name="Brown C.T."/>
            <person name="Hug L.A."/>
            <person name="Sharon I."/>
            <person name="Castelle C.J."/>
            <person name="Probst A.J."/>
            <person name="Thomas B.C."/>
            <person name="Singh A."/>
            <person name="Wilkins M.J."/>
            <person name="Karaoz U."/>
            <person name="Brodie E.L."/>
            <person name="Williams K.H."/>
            <person name="Hubbard S.S."/>
            <person name="Banfield J.F."/>
        </authorList>
    </citation>
    <scope>NUCLEOTIDE SEQUENCE [LARGE SCALE GENOMIC DNA]</scope>
</reference>
<evidence type="ECO:0000313" key="5">
    <source>
        <dbReference type="Proteomes" id="UP000178444"/>
    </source>
</evidence>
<dbReference type="Proteomes" id="UP000178444">
    <property type="component" value="Unassembled WGS sequence"/>
</dbReference>
<dbReference type="InterPro" id="IPR032466">
    <property type="entry name" value="Metal_Hydrolase"/>
</dbReference>
<feature type="binding site" evidence="3">
    <location>
        <position position="160"/>
    </location>
    <ligand>
        <name>a divalent metal cation</name>
        <dbReference type="ChEBI" id="CHEBI:60240"/>
        <label>2</label>
    </ligand>
</feature>
<dbReference type="Pfam" id="PF01026">
    <property type="entry name" value="TatD_DNase"/>
    <property type="match status" value="1"/>
</dbReference>
<dbReference type="InterPro" id="IPR018228">
    <property type="entry name" value="DNase_TatD-rel_CS"/>
</dbReference>
<feature type="binding site" evidence="3">
    <location>
        <position position="208"/>
    </location>
    <ligand>
        <name>a divalent metal cation</name>
        <dbReference type="ChEBI" id="CHEBI:60240"/>
        <label>1</label>
    </ligand>
</feature>
<sequence length="277" mass="31522">MIFDSHCHLQFPQYDQDREEMLARAFSAKINLICVGTDLESSKRAIELAHQHTQIWATVGLHPTEGAEGDIDISGYEKLLKMEKVVAVGEVGLDYYRTPESNKQVVQKKVFEKFLCLAVKNDKPVIIHSRDAGQGSVGVVHKDLLAILKNNLPPKRGVAHSFTGTIDEARQYLELGFYISFNGIITFARQYDDLVKFVPLDRILLETDAPYLAPEPYRGQRNEPAYIIEVAKKVAELKNEPYDKVLKQTSMNCRQLFQISFKSIGFMPFLRFFRHGA</sequence>
<dbReference type="PANTHER" id="PTHR46124:SF2">
    <property type="entry name" value="D-AMINOACYL-TRNA DEACYLASE"/>
    <property type="match status" value="1"/>
</dbReference>
<organism evidence="4 5">
    <name type="scientific">Candidatus Yanofskybacteria bacterium RIFCSPLOWO2_01_FULL_49_17</name>
    <dbReference type="NCBI Taxonomy" id="1802700"/>
    <lineage>
        <taxon>Bacteria</taxon>
        <taxon>Candidatus Yanofskyibacteriota</taxon>
    </lineage>
</organism>
<comment type="caution">
    <text evidence="4">The sequence shown here is derived from an EMBL/GenBank/DDBJ whole genome shotgun (WGS) entry which is preliminary data.</text>
</comment>
<feature type="binding site" evidence="3">
    <location>
        <position position="128"/>
    </location>
    <ligand>
        <name>a divalent metal cation</name>
        <dbReference type="ChEBI" id="CHEBI:60240"/>
        <label>2</label>
    </ligand>
</feature>
<dbReference type="SUPFAM" id="SSF51556">
    <property type="entry name" value="Metallo-dependent hydrolases"/>
    <property type="match status" value="1"/>
</dbReference>
<dbReference type="GO" id="GO:0004536">
    <property type="term" value="F:DNA nuclease activity"/>
    <property type="evidence" value="ECO:0007669"/>
    <property type="project" value="InterPro"/>
</dbReference>
<evidence type="ECO:0000256" key="2">
    <source>
        <dbReference type="ARBA" id="ARBA00022801"/>
    </source>
</evidence>
<dbReference type="InterPro" id="IPR001130">
    <property type="entry name" value="TatD-like"/>
</dbReference>
<proteinExistence type="predicted"/>
<gene>
    <name evidence="4" type="ORF">A2941_00010</name>
</gene>
<dbReference type="GO" id="GO:0005829">
    <property type="term" value="C:cytosol"/>
    <property type="evidence" value="ECO:0007669"/>
    <property type="project" value="TreeGrafter"/>
</dbReference>
<dbReference type="NCBIfam" id="TIGR00010">
    <property type="entry name" value="YchF/TatD family DNA exonuclease"/>
    <property type="match status" value="1"/>
</dbReference>
<feature type="binding site" evidence="3">
    <location>
        <position position="8"/>
    </location>
    <ligand>
        <name>a divalent metal cation</name>
        <dbReference type="ChEBI" id="CHEBI:60240"/>
        <label>1</label>
    </ligand>
</feature>
<evidence type="ECO:0000256" key="3">
    <source>
        <dbReference type="PIRSR" id="PIRSR005902-1"/>
    </source>
</evidence>
<accession>A0A1F8GRR5</accession>
<feature type="binding site" evidence="3">
    <location>
        <position position="90"/>
    </location>
    <ligand>
        <name>a divalent metal cation</name>
        <dbReference type="ChEBI" id="CHEBI:60240"/>
        <label>1</label>
    </ligand>
</feature>
<dbReference type="InterPro" id="IPR015991">
    <property type="entry name" value="TatD/YcfH-like"/>
</dbReference>
<dbReference type="CDD" id="cd01310">
    <property type="entry name" value="TatD_DNAse"/>
    <property type="match status" value="1"/>
</dbReference>
<protein>
    <recommendedName>
        <fullName evidence="6">Hydrolase TatD</fullName>
    </recommendedName>
</protein>
<evidence type="ECO:0008006" key="6">
    <source>
        <dbReference type="Google" id="ProtNLM"/>
    </source>
</evidence>
<dbReference type="GO" id="GO:0046872">
    <property type="term" value="F:metal ion binding"/>
    <property type="evidence" value="ECO:0007669"/>
    <property type="project" value="UniProtKB-KW"/>
</dbReference>
<dbReference type="PROSITE" id="PS01091">
    <property type="entry name" value="TATD_3"/>
    <property type="match status" value="1"/>
</dbReference>
<dbReference type="PANTHER" id="PTHR46124">
    <property type="entry name" value="D-AMINOACYL-TRNA DEACYLASE"/>
    <property type="match status" value="1"/>
</dbReference>
<dbReference type="PIRSF" id="PIRSF005902">
    <property type="entry name" value="DNase_TatD"/>
    <property type="match status" value="1"/>
</dbReference>